<evidence type="ECO:0000259" key="1">
    <source>
        <dbReference type="Pfam" id="PF13546"/>
    </source>
</evidence>
<proteinExistence type="predicted"/>
<name>A0AAE3ZGL5_9ACTN</name>
<sequence length="93" mass="9933">MWDPGAVNARRLELLLAGEATAPHAGGVLVVDDSGDRKEGTATARVGRQWLGRVGKTDNGVVTVTTLWADRRMSYPLHAGALHPGASACRWQE</sequence>
<dbReference type="PANTHER" id="PTHR33627">
    <property type="entry name" value="TRANSPOSASE"/>
    <property type="match status" value="1"/>
</dbReference>
<feature type="domain" description="Transposase IS701-like DDE" evidence="1">
    <location>
        <begin position="9"/>
        <end position="80"/>
    </location>
</feature>
<reference evidence="2" key="1">
    <citation type="submission" date="2023-07" db="EMBL/GenBank/DDBJ databases">
        <title>Sequencing the genomes of 1000 actinobacteria strains.</title>
        <authorList>
            <person name="Klenk H.-P."/>
        </authorList>
    </citation>
    <scope>NUCLEOTIDE SEQUENCE</scope>
    <source>
        <strain evidence="2">DSM 45977</strain>
    </source>
</reference>
<evidence type="ECO:0000313" key="3">
    <source>
        <dbReference type="Proteomes" id="UP001180845"/>
    </source>
</evidence>
<keyword evidence="3" id="KW-1185">Reference proteome</keyword>
<dbReference type="AlphaFoldDB" id="A0AAE3ZGL5"/>
<comment type="caution">
    <text evidence="2">The sequence shown here is derived from an EMBL/GenBank/DDBJ whole genome shotgun (WGS) entry which is preliminary data.</text>
</comment>
<protein>
    <submittedName>
        <fullName evidence="2">SRSO17 transposase</fullName>
    </submittedName>
</protein>
<dbReference type="RefSeq" id="WP_374727598.1">
    <property type="nucleotide sequence ID" value="NZ_JAVDXW010000002.1"/>
</dbReference>
<dbReference type="InterPro" id="IPR039365">
    <property type="entry name" value="IS701-like"/>
</dbReference>
<dbReference type="InterPro" id="IPR038721">
    <property type="entry name" value="IS701-like_DDE_dom"/>
</dbReference>
<dbReference type="PANTHER" id="PTHR33627:SF1">
    <property type="entry name" value="TRANSPOSASE"/>
    <property type="match status" value="1"/>
</dbReference>
<gene>
    <name evidence="2" type="ORF">JOF55_004731</name>
</gene>
<dbReference type="Proteomes" id="UP001180845">
    <property type="component" value="Unassembled WGS sequence"/>
</dbReference>
<dbReference type="EMBL" id="JAVDXW010000002">
    <property type="protein sequence ID" value="MDR7304487.1"/>
    <property type="molecule type" value="Genomic_DNA"/>
</dbReference>
<organism evidence="2 3">
    <name type="scientific">Haloactinomyces albus</name>
    <dbReference type="NCBI Taxonomy" id="1352928"/>
    <lineage>
        <taxon>Bacteria</taxon>
        <taxon>Bacillati</taxon>
        <taxon>Actinomycetota</taxon>
        <taxon>Actinomycetes</taxon>
        <taxon>Actinopolysporales</taxon>
        <taxon>Actinopolysporaceae</taxon>
        <taxon>Haloactinomyces</taxon>
    </lineage>
</organism>
<evidence type="ECO:0000313" key="2">
    <source>
        <dbReference type="EMBL" id="MDR7304487.1"/>
    </source>
</evidence>
<accession>A0AAE3ZGL5</accession>
<dbReference type="Pfam" id="PF13546">
    <property type="entry name" value="DDE_5"/>
    <property type="match status" value="1"/>
</dbReference>